<keyword evidence="1" id="KW-0732">Signal</keyword>
<protein>
    <recommendedName>
        <fullName evidence="4">Lipoprotein</fullName>
    </recommendedName>
</protein>
<evidence type="ECO:0008006" key="4">
    <source>
        <dbReference type="Google" id="ProtNLM"/>
    </source>
</evidence>
<dbReference type="Proteomes" id="UP000321523">
    <property type="component" value="Unassembled WGS sequence"/>
</dbReference>
<gene>
    <name evidence="2" type="ORF">SAE02_66470</name>
</gene>
<accession>A0A512E1B1</accession>
<proteinExistence type="predicted"/>
<feature type="chain" id="PRO_5022109958" description="Lipoprotein" evidence="1">
    <location>
        <begin position="20"/>
        <end position="84"/>
    </location>
</feature>
<reference evidence="2 3" key="1">
    <citation type="submission" date="2019-07" db="EMBL/GenBank/DDBJ databases">
        <title>Whole genome shotgun sequence of Skermanella aerolata NBRC 106429.</title>
        <authorList>
            <person name="Hosoyama A."/>
            <person name="Uohara A."/>
            <person name="Ohji S."/>
            <person name="Ichikawa N."/>
        </authorList>
    </citation>
    <scope>NUCLEOTIDE SEQUENCE [LARGE SCALE GENOMIC DNA]</scope>
    <source>
        <strain evidence="2 3">NBRC 106429</strain>
    </source>
</reference>
<keyword evidence="3" id="KW-1185">Reference proteome</keyword>
<comment type="caution">
    <text evidence="2">The sequence shown here is derived from an EMBL/GenBank/DDBJ whole genome shotgun (WGS) entry which is preliminary data.</text>
</comment>
<dbReference type="PROSITE" id="PS51257">
    <property type="entry name" value="PROKAR_LIPOPROTEIN"/>
    <property type="match status" value="1"/>
</dbReference>
<feature type="signal peptide" evidence="1">
    <location>
        <begin position="1"/>
        <end position="19"/>
    </location>
</feature>
<dbReference type="EMBL" id="BJYZ01000042">
    <property type="protein sequence ID" value="GEO42499.1"/>
    <property type="molecule type" value="Genomic_DNA"/>
</dbReference>
<organism evidence="2 3">
    <name type="scientific">Skermanella aerolata</name>
    <dbReference type="NCBI Taxonomy" id="393310"/>
    <lineage>
        <taxon>Bacteria</taxon>
        <taxon>Pseudomonadati</taxon>
        <taxon>Pseudomonadota</taxon>
        <taxon>Alphaproteobacteria</taxon>
        <taxon>Rhodospirillales</taxon>
        <taxon>Azospirillaceae</taxon>
        <taxon>Skermanella</taxon>
    </lineage>
</organism>
<evidence type="ECO:0000256" key="1">
    <source>
        <dbReference type="SAM" id="SignalP"/>
    </source>
</evidence>
<name>A0A512E1B1_9PROT</name>
<dbReference type="AlphaFoldDB" id="A0A512E1B1"/>
<evidence type="ECO:0000313" key="3">
    <source>
        <dbReference type="Proteomes" id="UP000321523"/>
    </source>
</evidence>
<sequence length="84" mass="8883">MRMPTAGLVLGVLALAACAGPDEPPTRMPAAITITHPVDSAPEEAIDADADGVCRTWGRKSALVERYENEARNSRVSAYNCVQG</sequence>
<evidence type="ECO:0000313" key="2">
    <source>
        <dbReference type="EMBL" id="GEO42499.1"/>
    </source>
</evidence>